<dbReference type="Pfam" id="PF00356">
    <property type="entry name" value="LacI"/>
    <property type="match status" value="1"/>
</dbReference>
<evidence type="ECO:0000313" key="5">
    <source>
        <dbReference type="EMBL" id="WAH40052.1"/>
    </source>
</evidence>
<keyword evidence="1" id="KW-0805">Transcription regulation</keyword>
<protein>
    <submittedName>
        <fullName evidence="5">LacI family DNA-binding transcriptional regulator</fullName>
    </submittedName>
</protein>
<dbReference type="PROSITE" id="PS50932">
    <property type="entry name" value="HTH_LACI_2"/>
    <property type="match status" value="1"/>
</dbReference>
<proteinExistence type="predicted"/>
<dbReference type="PANTHER" id="PTHR30146:SF149">
    <property type="entry name" value="HTH-TYPE TRANSCRIPTIONAL REGULATOR EBGR"/>
    <property type="match status" value="1"/>
</dbReference>
<sequence length="341" mass="37462">MATIRDIARMTGVSASTISRVLNEHPEGLSIPEDIRQLIFQTAEELNYVKATGKRRRVGKNKIGRIAVLGWGTQERDLEIPYYALIRRGINAECRALGLDSSSVVFEWSDLIRTYSSLLQYDGVIVIGQIEGPAEYFKDKGQRVVFIDHCPDALRFNSVIPDLAHGTTQALSHLLSIGYTNIGYLGGENEGPLSLPRYKSFKKLLGSKGLYNEDFVHLAGDWTAKTGYAMAQNCVRQGRVAEAYFVANDPMAVGALNAFLDAGLRIPEDVAIVGFDDIEMASYVRPSLTTVRLPAEILGRYGVDLLVNGLSDNSIPVSVSVPTELVIRDSCGMKLKNMDIS</sequence>
<keyword evidence="2 5" id="KW-0238">DNA-binding</keyword>
<dbReference type="SUPFAM" id="SSF53822">
    <property type="entry name" value="Periplasmic binding protein-like I"/>
    <property type="match status" value="1"/>
</dbReference>
<dbReference type="PANTHER" id="PTHR30146">
    <property type="entry name" value="LACI-RELATED TRANSCRIPTIONAL REPRESSOR"/>
    <property type="match status" value="1"/>
</dbReference>
<reference evidence="5" key="1">
    <citation type="submission" date="2022-08" db="EMBL/GenBank/DDBJ databases">
        <title>Alicyclobacillus fastidiosus DSM 17978, complete genome.</title>
        <authorList>
            <person name="Wang Q."/>
            <person name="Cai R."/>
            <person name="Wang Z."/>
        </authorList>
    </citation>
    <scope>NUCLEOTIDE SEQUENCE</scope>
    <source>
        <strain evidence="5">DSM 17978</strain>
    </source>
</reference>
<organism evidence="5 6">
    <name type="scientific">Alicyclobacillus fastidiosus</name>
    <dbReference type="NCBI Taxonomy" id="392011"/>
    <lineage>
        <taxon>Bacteria</taxon>
        <taxon>Bacillati</taxon>
        <taxon>Bacillota</taxon>
        <taxon>Bacilli</taxon>
        <taxon>Bacillales</taxon>
        <taxon>Alicyclobacillaceae</taxon>
        <taxon>Alicyclobacillus</taxon>
    </lineage>
</organism>
<evidence type="ECO:0000256" key="3">
    <source>
        <dbReference type="ARBA" id="ARBA00023163"/>
    </source>
</evidence>
<dbReference type="EMBL" id="CP104067">
    <property type="protein sequence ID" value="WAH40052.1"/>
    <property type="molecule type" value="Genomic_DNA"/>
</dbReference>
<dbReference type="Gene3D" id="3.40.50.2300">
    <property type="match status" value="2"/>
</dbReference>
<evidence type="ECO:0000313" key="6">
    <source>
        <dbReference type="Proteomes" id="UP001164761"/>
    </source>
</evidence>
<dbReference type="InterPro" id="IPR046335">
    <property type="entry name" value="LacI/GalR-like_sensor"/>
</dbReference>
<keyword evidence="6" id="KW-1185">Reference proteome</keyword>
<evidence type="ECO:0000256" key="2">
    <source>
        <dbReference type="ARBA" id="ARBA00023125"/>
    </source>
</evidence>
<dbReference type="InterPro" id="IPR028082">
    <property type="entry name" value="Peripla_BP_I"/>
</dbReference>
<dbReference type="RefSeq" id="WP_268003950.1">
    <property type="nucleotide sequence ID" value="NZ_BSUT01000001.1"/>
</dbReference>
<dbReference type="SMART" id="SM00354">
    <property type="entry name" value="HTH_LACI"/>
    <property type="match status" value="1"/>
</dbReference>
<dbReference type="Pfam" id="PF13377">
    <property type="entry name" value="Peripla_BP_3"/>
    <property type="match status" value="1"/>
</dbReference>
<name>A0ABY6ZB37_9BACL</name>
<dbReference type="Proteomes" id="UP001164761">
    <property type="component" value="Chromosome"/>
</dbReference>
<dbReference type="Gene3D" id="1.10.260.40">
    <property type="entry name" value="lambda repressor-like DNA-binding domains"/>
    <property type="match status" value="1"/>
</dbReference>
<dbReference type="CDD" id="cd01544">
    <property type="entry name" value="PBP1_GalR"/>
    <property type="match status" value="1"/>
</dbReference>
<dbReference type="PROSITE" id="PS00356">
    <property type="entry name" value="HTH_LACI_1"/>
    <property type="match status" value="1"/>
</dbReference>
<feature type="domain" description="HTH lacI-type" evidence="4">
    <location>
        <begin position="2"/>
        <end position="59"/>
    </location>
</feature>
<keyword evidence="3" id="KW-0804">Transcription</keyword>
<evidence type="ECO:0000256" key="1">
    <source>
        <dbReference type="ARBA" id="ARBA00023015"/>
    </source>
</evidence>
<accession>A0ABY6ZB37</accession>
<dbReference type="GO" id="GO:0003677">
    <property type="term" value="F:DNA binding"/>
    <property type="evidence" value="ECO:0007669"/>
    <property type="project" value="UniProtKB-KW"/>
</dbReference>
<evidence type="ECO:0000259" key="4">
    <source>
        <dbReference type="PROSITE" id="PS50932"/>
    </source>
</evidence>
<gene>
    <name evidence="5" type="ORF">NZD89_16835</name>
</gene>
<dbReference type="CDD" id="cd01392">
    <property type="entry name" value="HTH_LacI"/>
    <property type="match status" value="1"/>
</dbReference>
<dbReference type="SUPFAM" id="SSF47413">
    <property type="entry name" value="lambda repressor-like DNA-binding domains"/>
    <property type="match status" value="1"/>
</dbReference>
<dbReference type="InterPro" id="IPR000843">
    <property type="entry name" value="HTH_LacI"/>
</dbReference>
<dbReference type="InterPro" id="IPR010982">
    <property type="entry name" value="Lambda_DNA-bd_dom_sf"/>
</dbReference>
<dbReference type="PRINTS" id="PR00036">
    <property type="entry name" value="HTHLACI"/>
</dbReference>